<dbReference type="GO" id="GO:0005975">
    <property type="term" value="P:carbohydrate metabolic process"/>
    <property type="evidence" value="ECO:0007669"/>
    <property type="project" value="InterPro"/>
</dbReference>
<dbReference type="KEGG" id="pta:HPL003_16570"/>
<name>G7W2F6_PAETH</name>
<gene>
    <name evidence="1" type="ordered locus">HPL003_16570</name>
</gene>
<reference evidence="1 2" key="3">
    <citation type="journal article" date="2012" name="J. Bacteriol.">
        <title>Genome Sequence of Paenibacillus terrae HPL-003, a Xylanase-Producing Bacterium Isolated from Soil Found in Forest Residue.</title>
        <authorList>
            <person name="Shin S.H."/>
            <person name="Kim S."/>
            <person name="Kim J.Y."/>
            <person name="Song H.Y."/>
            <person name="Cho S.J."/>
            <person name="Kim D.R."/>
            <person name="Lee K.I."/>
            <person name="Lim H.K."/>
            <person name="Park N.J."/>
            <person name="Hwang I.T."/>
            <person name="Yang K.S."/>
        </authorList>
    </citation>
    <scope>NUCLEOTIDE SEQUENCE [LARGE SCALE GENOMIC DNA]</scope>
    <source>
        <strain evidence="1 2">HPL-003</strain>
    </source>
</reference>
<accession>G7W2F6</accession>
<organism evidence="1 2">
    <name type="scientific">Paenibacillus terrae (strain HPL-003)</name>
    <dbReference type="NCBI Taxonomy" id="985665"/>
    <lineage>
        <taxon>Bacteria</taxon>
        <taxon>Bacillati</taxon>
        <taxon>Bacillota</taxon>
        <taxon>Bacilli</taxon>
        <taxon>Bacillales</taxon>
        <taxon>Paenibacillaceae</taxon>
        <taxon>Paenibacillus</taxon>
    </lineage>
</organism>
<dbReference type="Gene3D" id="3.20.20.80">
    <property type="entry name" value="Glycosidases"/>
    <property type="match status" value="1"/>
</dbReference>
<dbReference type="AlphaFoldDB" id="G7W2F6"/>
<protein>
    <submittedName>
        <fullName evidence="1">Glycoside hydrolase family 1</fullName>
    </submittedName>
</protein>
<dbReference type="GO" id="GO:0004553">
    <property type="term" value="F:hydrolase activity, hydrolyzing O-glycosyl compounds"/>
    <property type="evidence" value="ECO:0007669"/>
    <property type="project" value="InterPro"/>
</dbReference>
<dbReference type="InterPro" id="IPR017853">
    <property type="entry name" value="GH"/>
</dbReference>
<evidence type="ECO:0000313" key="2">
    <source>
        <dbReference type="Proteomes" id="UP000005876"/>
    </source>
</evidence>
<reference key="2">
    <citation type="submission" date="2011-11" db="EMBL/GenBank/DDBJ databases">
        <authorList>
            <person name="Shin S.H."/>
            <person name="Kim S."/>
            <person name="Kim J.Y."/>
        </authorList>
    </citation>
    <scope>NUCLEOTIDE SEQUENCE</scope>
    <source>
        <strain>HPL-003</strain>
    </source>
</reference>
<dbReference type="eggNOG" id="COG2723">
    <property type="taxonomic scope" value="Bacteria"/>
</dbReference>
<dbReference type="Proteomes" id="UP000005876">
    <property type="component" value="Chromosome"/>
</dbReference>
<dbReference type="InterPro" id="IPR001360">
    <property type="entry name" value="Glyco_hydro_1"/>
</dbReference>
<dbReference type="Pfam" id="PF00232">
    <property type="entry name" value="Glyco_hydro_1"/>
    <property type="match status" value="1"/>
</dbReference>
<dbReference type="EMBL" id="CP003107">
    <property type="protein sequence ID" value="AET60060.1"/>
    <property type="molecule type" value="Genomic_DNA"/>
</dbReference>
<proteinExistence type="predicted"/>
<keyword evidence="1" id="KW-0378">Hydrolase</keyword>
<evidence type="ECO:0000313" key="1">
    <source>
        <dbReference type="EMBL" id="AET60060.1"/>
    </source>
</evidence>
<dbReference type="STRING" id="985665.HPL003_16570"/>
<reference evidence="2" key="1">
    <citation type="submission" date="2011-11" db="EMBL/GenBank/DDBJ databases">
        <title>Complete sequence of Paenibacillus terrae HPL-003.</title>
        <authorList>
            <person name="Shin S.H."/>
            <person name="Kim S."/>
            <person name="Kim J.Y."/>
        </authorList>
    </citation>
    <scope>NUCLEOTIDE SEQUENCE [LARGE SCALE GENOMIC DNA]</scope>
    <source>
        <strain evidence="2">HPL-003</strain>
    </source>
</reference>
<dbReference type="SUPFAM" id="SSF51445">
    <property type="entry name" value="(Trans)glycosidases"/>
    <property type="match status" value="1"/>
</dbReference>
<dbReference type="HOGENOM" id="CLU_1990466_0_0_9"/>
<sequence length="125" mass="14192">MAVFGRYNHIAWSHLVEKGYEPIIEEGDMDILAKGNPDFIAFNYYTSQTVGESLDDGNDFSHTGDQHEIVGEPGAYRGSVNPNLQTTEFGWEIDPVGFDLKELRRIRKQSFYGYQKLIATNGEVR</sequence>